<organism evidence="2 3">
    <name type="scientific">Sulfurimonas aquatica</name>
    <dbReference type="NCBI Taxonomy" id="2672570"/>
    <lineage>
        <taxon>Bacteria</taxon>
        <taxon>Pseudomonadati</taxon>
        <taxon>Campylobacterota</taxon>
        <taxon>Epsilonproteobacteria</taxon>
        <taxon>Campylobacterales</taxon>
        <taxon>Sulfurimonadaceae</taxon>
        <taxon>Sulfurimonas</taxon>
    </lineage>
</organism>
<keyword evidence="1" id="KW-0472">Membrane</keyword>
<proteinExistence type="predicted"/>
<gene>
    <name evidence="2" type="ORF">GJV85_10695</name>
</gene>
<dbReference type="RefSeq" id="WP_207561370.1">
    <property type="nucleotide sequence ID" value="NZ_CP046072.1"/>
</dbReference>
<evidence type="ECO:0000313" key="3">
    <source>
        <dbReference type="Proteomes" id="UP000671852"/>
    </source>
</evidence>
<feature type="transmembrane region" description="Helical" evidence="1">
    <location>
        <begin position="5"/>
        <end position="20"/>
    </location>
</feature>
<evidence type="ECO:0000313" key="2">
    <source>
        <dbReference type="EMBL" id="QSZ42554.1"/>
    </source>
</evidence>
<keyword evidence="3" id="KW-1185">Reference proteome</keyword>
<reference evidence="2" key="2">
    <citation type="submission" date="2021-04" db="EMBL/GenBank/DDBJ databases">
        <title>Isolation and characterization of a novel species of the genus Sulfurimonas.</title>
        <authorList>
            <person name="Fukui M."/>
        </authorList>
    </citation>
    <scope>NUCLEOTIDE SEQUENCE</scope>
    <source>
        <strain evidence="2">H1576</strain>
    </source>
</reference>
<feature type="transmembrane region" description="Helical" evidence="1">
    <location>
        <begin position="133"/>
        <end position="157"/>
    </location>
</feature>
<feature type="transmembrane region" description="Helical" evidence="1">
    <location>
        <begin position="102"/>
        <end position="121"/>
    </location>
</feature>
<name>A0A975B1N5_9BACT</name>
<dbReference type="KEGG" id="saqt:GJV85_10695"/>
<keyword evidence="1" id="KW-1133">Transmembrane helix</keyword>
<feature type="transmembrane region" description="Helical" evidence="1">
    <location>
        <begin position="177"/>
        <end position="198"/>
    </location>
</feature>
<accession>A0A975B1N5</accession>
<dbReference type="AlphaFoldDB" id="A0A975B1N5"/>
<feature type="transmembrane region" description="Helical" evidence="1">
    <location>
        <begin position="32"/>
        <end position="50"/>
    </location>
</feature>
<feature type="transmembrane region" description="Helical" evidence="1">
    <location>
        <begin position="221"/>
        <end position="238"/>
    </location>
</feature>
<protein>
    <submittedName>
        <fullName evidence="2">Uncharacterized protein</fullName>
    </submittedName>
</protein>
<evidence type="ECO:0000256" key="1">
    <source>
        <dbReference type="SAM" id="Phobius"/>
    </source>
</evidence>
<feature type="transmembrane region" description="Helical" evidence="1">
    <location>
        <begin position="78"/>
        <end position="96"/>
    </location>
</feature>
<dbReference type="Proteomes" id="UP000671852">
    <property type="component" value="Chromosome"/>
</dbReference>
<sequence>MIANIIFLLLVSGLPYYIFLEKSDNFTSKSIFLLSAFMLSCAIVLSFFIHNAHSESLVIISFISAMYSVYRATKTTNFYKLAYYFIYINAPFFLLFEENGAFYSLSLLVSVVGLYAIANFYEKHYGSANYLYVRGITLATPLVGIHITVYLISIGLYPPLPNSLFFLTYIFNTQADLLWYIVVVSIYLGNFLVSMKVLEKSIFGKTNPNIHYVDLNFKEKIAHFIIIVLLTLLSIYGIKEILVWVL</sequence>
<dbReference type="EMBL" id="CP046072">
    <property type="protein sequence ID" value="QSZ42554.1"/>
    <property type="molecule type" value="Genomic_DNA"/>
</dbReference>
<keyword evidence="1" id="KW-0812">Transmembrane</keyword>
<reference evidence="2" key="1">
    <citation type="submission" date="2019-11" db="EMBL/GenBank/DDBJ databases">
        <authorList>
            <person name="Kojima H."/>
        </authorList>
    </citation>
    <scope>NUCLEOTIDE SEQUENCE</scope>
    <source>
        <strain evidence="2">H1576</strain>
    </source>
</reference>